<comment type="caution">
    <text evidence="2">The sequence shown here is derived from an EMBL/GenBank/DDBJ whole genome shotgun (WGS) entry which is preliminary data.</text>
</comment>
<feature type="domain" description="25S rRNA (uridine-N(3))-methyltransferase BMT5-like" evidence="1">
    <location>
        <begin position="1"/>
        <end position="143"/>
    </location>
</feature>
<dbReference type="PANTHER" id="PTHR11538">
    <property type="entry name" value="PHENYLALANYL-TRNA SYNTHETASE"/>
    <property type="match status" value="1"/>
</dbReference>
<sequence length="225" mass="25749">MVATSLDTYDVLINNYPDAKQNLESLRKLGATIIHGVDATQMKLFPDLQRRKFDRIIYNFPHAGFHGRENDIRMIKMHQDLVQGFFKNASLMLTLSGKIHVNHKTEAPYDQWNLEGLAGEHSLALDGCVAFRKRDYPGYKNKKGSGPNCNKSFRLEKCNTFMFKFSHNVKKKKSAPGSSIHTPLNQIQQWPSRPQKRVLSDVAYYPLAEENWPSNFGCFCSYGNC</sequence>
<accession>A0AA41V214</accession>
<dbReference type="PANTHER" id="PTHR11538:SF26">
    <property type="entry name" value="FERREDOXIN-FOLD ANTICODON-BINDING DOMAIN-CONTAINING PROTEIN 1"/>
    <property type="match status" value="1"/>
</dbReference>
<dbReference type="Proteomes" id="UP001177140">
    <property type="component" value="Unassembled WGS sequence"/>
</dbReference>
<name>A0AA41V214_PAPNU</name>
<proteinExistence type="predicted"/>
<dbReference type="GO" id="GO:0005737">
    <property type="term" value="C:cytoplasm"/>
    <property type="evidence" value="ECO:0007669"/>
    <property type="project" value="TreeGrafter"/>
</dbReference>
<gene>
    <name evidence="2" type="ORF">MKW94_005092</name>
</gene>
<evidence type="ECO:0000259" key="1">
    <source>
        <dbReference type="Pfam" id="PF10354"/>
    </source>
</evidence>
<organism evidence="2 3">
    <name type="scientific">Papaver nudicaule</name>
    <name type="common">Iceland poppy</name>
    <dbReference type="NCBI Taxonomy" id="74823"/>
    <lineage>
        <taxon>Eukaryota</taxon>
        <taxon>Viridiplantae</taxon>
        <taxon>Streptophyta</taxon>
        <taxon>Embryophyta</taxon>
        <taxon>Tracheophyta</taxon>
        <taxon>Spermatophyta</taxon>
        <taxon>Magnoliopsida</taxon>
        <taxon>Ranunculales</taxon>
        <taxon>Papaveraceae</taxon>
        <taxon>Papaveroideae</taxon>
        <taxon>Papaver</taxon>
    </lineage>
</organism>
<evidence type="ECO:0000313" key="3">
    <source>
        <dbReference type="Proteomes" id="UP001177140"/>
    </source>
</evidence>
<dbReference type="EMBL" id="JAJJMA010083114">
    <property type="protein sequence ID" value="MCL7028757.1"/>
    <property type="molecule type" value="Genomic_DNA"/>
</dbReference>
<dbReference type="AlphaFoldDB" id="A0AA41V214"/>
<evidence type="ECO:0000313" key="2">
    <source>
        <dbReference type="EMBL" id="MCL7028757.1"/>
    </source>
</evidence>
<dbReference type="Pfam" id="PF10354">
    <property type="entry name" value="BMT5-like"/>
    <property type="match status" value="1"/>
</dbReference>
<keyword evidence="3" id="KW-1185">Reference proteome</keyword>
<reference evidence="2" key="1">
    <citation type="submission" date="2022-03" db="EMBL/GenBank/DDBJ databases">
        <title>A functionally conserved STORR gene fusion in Papaver species that diverged 16.8 million years ago.</title>
        <authorList>
            <person name="Catania T."/>
        </authorList>
    </citation>
    <scope>NUCLEOTIDE SEQUENCE</scope>
    <source>
        <strain evidence="2">S-191538</strain>
    </source>
</reference>
<protein>
    <recommendedName>
        <fullName evidence="1">25S rRNA (uridine-N(3))-methyltransferase BMT5-like domain-containing protein</fullName>
    </recommendedName>
</protein>
<dbReference type="GO" id="GO:0070475">
    <property type="term" value="P:rRNA base methylation"/>
    <property type="evidence" value="ECO:0007669"/>
    <property type="project" value="InterPro"/>
</dbReference>
<dbReference type="InterPro" id="IPR019446">
    <property type="entry name" value="BMT5-like"/>
</dbReference>
<dbReference type="GO" id="GO:0070042">
    <property type="term" value="F:rRNA (uridine-N3-)-methyltransferase activity"/>
    <property type="evidence" value="ECO:0007669"/>
    <property type="project" value="InterPro"/>
</dbReference>